<gene>
    <name evidence="1" type="ORF">Pint_33716</name>
</gene>
<proteinExistence type="predicted"/>
<dbReference type="Proteomes" id="UP001163603">
    <property type="component" value="Chromosome 14"/>
</dbReference>
<evidence type="ECO:0000313" key="1">
    <source>
        <dbReference type="EMBL" id="KAJ0011451.1"/>
    </source>
</evidence>
<organism evidence="1 2">
    <name type="scientific">Pistacia integerrima</name>
    <dbReference type="NCBI Taxonomy" id="434235"/>
    <lineage>
        <taxon>Eukaryota</taxon>
        <taxon>Viridiplantae</taxon>
        <taxon>Streptophyta</taxon>
        <taxon>Embryophyta</taxon>
        <taxon>Tracheophyta</taxon>
        <taxon>Spermatophyta</taxon>
        <taxon>Magnoliopsida</taxon>
        <taxon>eudicotyledons</taxon>
        <taxon>Gunneridae</taxon>
        <taxon>Pentapetalae</taxon>
        <taxon>rosids</taxon>
        <taxon>malvids</taxon>
        <taxon>Sapindales</taxon>
        <taxon>Anacardiaceae</taxon>
        <taxon>Pistacia</taxon>
    </lineage>
</organism>
<evidence type="ECO:0000313" key="2">
    <source>
        <dbReference type="Proteomes" id="UP001163603"/>
    </source>
</evidence>
<comment type="caution">
    <text evidence="1">The sequence shown here is derived from an EMBL/GenBank/DDBJ whole genome shotgun (WGS) entry which is preliminary data.</text>
</comment>
<accession>A0ACC0X9D3</accession>
<keyword evidence="2" id="KW-1185">Reference proteome</keyword>
<reference evidence="2" key="1">
    <citation type="journal article" date="2023" name="G3 (Bethesda)">
        <title>Genome assembly and association tests identify interacting loci associated with vigor, precocity, and sex in interspecific pistachio rootstocks.</title>
        <authorList>
            <person name="Palmer W."/>
            <person name="Jacygrad E."/>
            <person name="Sagayaradj S."/>
            <person name="Cavanaugh K."/>
            <person name="Han R."/>
            <person name="Bertier L."/>
            <person name="Beede B."/>
            <person name="Kafkas S."/>
            <person name="Golino D."/>
            <person name="Preece J."/>
            <person name="Michelmore R."/>
        </authorList>
    </citation>
    <scope>NUCLEOTIDE SEQUENCE [LARGE SCALE GENOMIC DNA]</scope>
</reference>
<dbReference type="EMBL" id="CM047749">
    <property type="protein sequence ID" value="KAJ0011451.1"/>
    <property type="molecule type" value="Genomic_DNA"/>
</dbReference>
<sequence length="191" mass="20721">MTEVVEDIVIVGAGIAGLTTSLGFHRSQGSQFYYGLMLGRLWMLLELLTLFANKDQLIDRIAACLYNTRGSPFREITKDQRKIVLIGCDGANLVVAKWLGFKKPAFSGRSGMRDGELEDNPKKDEAIYVETEDRKIGAFDAAGDRRGAVEVAELVEEGGLEGKCKGGGDLCYPQEHVAGGRGGDCCNRSTP</sequence>
<protein>
    <submittedName>
        <fullName evidence="1">Uncharacterized protein</fullName>
    </submittedName>
</protein>
<name>A0ACC0X9D3_9ROSI</name>